<evidence type="ECO:0000313" key="6">
    <source>
        <dbReference type="Proteomes" id="UP000087171"/>
    </source>
</evidence>
<dbReference type="GO" id="GO:0000775">
    <property type="term" value="C:chromosome, centromeric region"/>
    <property type="evidence" value="ECO:0007669"/>
    <property type="project" value="InterPro"/>
</dbReference>
<feature type="compositionally biased region" description="Polar residues" evidence="4">
    <location>
        <begin position="232"/>
        <end position="241"/>
    </location>
</feature>
<dbReference type="InterPro" id="IPR011515">
    <property type="entry name" value="Shugoshin_C"/>
</dbReference>
<dbReference type="PaxDb" id="3827-XP_004496118.1"/>
<evidence type="ECO:0000256" key="3">
    <source>
        <dbReference type="SAM" id="Coils"/>
    </source>
</evidence>
<dbReference type="Pfam" id="PF07557">
    <property type="entry name" value="Shugoshin_C"/>
    <property type="match status" value="1"/>
</dbReference>
<dbReference type="PANTHER" id="PTHR34373:SF9">
    <property type="entry name" value="SHUGOSHIN 2"/>
    <property type="match status" value="1"/>
</dbReference>
<evidence type="ECO:0000256" key="2">
    <source>
        <dbReference type="ARBA" id="ARBA00022829"/>
    </source>
</evidence>
<feature type="compositionally biased region" description="Basic and acidic residues" evidence="4">
    <location>
        <begin position="243"/>
        <end position="252"/>
    </location>
</feature>
<dbReference type="STRING" id="3827.A0A1S2XZH8"/>
<sequence>MEEASAIFHDSVATTAGQIAKRGKMLKRDSVSVGAAHKRILGDITNTDQQLQPKHHPEPPLAPPATDASIDDLRRENAGLIQLLAHRNAIIESCKAELQKFRSNFQILRKQNSELALTNSLMMAELNSCKQRMRELQLEIGSKNGILKAMKLELLAKDHKANVKCDIDPDESKQSDQKFQKDNRGAAKRKRVCKSQSSAPAVVKQVKSVPNEDLIEVDKVKYDASHLRENLANENASTSLGSKVHDVAREDTEPSEPTNPEKVHAKKNIEKRLSLRRQSARFKDEDIFNLDDAKFKVSNLCDSLSEKSLPTAANAENNACVQELRRSSIGRPLRQSTVKITSYKEIPINVKMRRS</sequence>
<dbReference type="RefSeq" id="XP_004496118.1">
    <property type="nucleotide sequence ID" value="XM_004496061.3"/>
</dbReference>
<accession>A0A1S2XZH8</accession>
<keyword evidence="3" id="KW-0175">Coiled coil</keyword>
<keyword evidence="2" id="KW-0159">Chromosome partition</keyword>
<evidence type="ECO:0000313" key="8">
    <source>
        <dbReference type="RefSeq" id="XP_027189096.1"/>
    </source>
</evidence>
<evidence type="ECO:0000313" key="7">
    <source>
        <dbReference type="RefSeq" id="XP_004496118.1"/>
    </source>
</evidence>
<feature type="compositionally biased region" description="Basic and acidic residues" evidence="4">
    <location>
        <begin position="165"/>
        <end position="185"/>
    </location>
</feature>
<dbReference type="OrthoDB" id="770508at2759"/>
<reference evidence="6" key="1">
    <citation type="journal article" date="2013" name="Nat. Biotechnol.">
        <title>Draft genome sequence of chickpea (Cicer arietinum) provides a resource for trait improvement.</title>
        <authorList>
            <person name="Varshney R.K."/>
            <person name="Song C."/>
            <person name="Saxena R.K."/>
            <person name="Azam S."/>
            <person name="Yu S."/>
            <person name="Sharpe A.G."/>
            <person name="Cannon S."/>
            <person name="Baek J."/>
            <person name="Rosen B.D."/>
            <person name="Tar'an B."/>
            <person name="Millan T."/>
            <person name="Zhang X."/>
            <person name="Ramsay L.D."/>
            <person name="Iwata A."/>
            <person name="Wang Y."/>
            <person name="Nelson W."/>
            <person name="Farmer A.D."/>
            <person name="Gaur P.M."/>
            <person name="Soderlund C."/>
            <person name="Penmetsa R.V."/>
            <person name="Xu C."/>
            <person name="Bharti A.K."/>
            <person name="He W."/>
            <person name="Winter P."/>
            <person name="Zhao S."/>
            <person name="Hane J.K."/>
            <person name="Carrasquilla-Garcia N."/>
            <person name="Condie J.A."/>
            <person name="Upadhyaya H.D."/>
            <person name="Luo M.C."/>
            <person name="Thudi M."/>
            <person name="Gowda C.L."/>
            <person name="Singh N.P."/>
            <person name="Lichtenzveig J."/>
            <person name="Gali K.K."/>
            <person name="Rubio J."/>
            <person name="Nadarajan N."/>
            <person name="Dolezel J."/>
            <person name="Bansal K.C."/>
            <person name="Xu X."/>
            <person name="Edwards D."/>
            <person name="Zhang G."/>
            <person name="Kahl G."/>
            <person name="Gil J."/>
            <person name="Singh K.B."/>
            <person name="Datta S.K."/>
            <person name="Jackson S.A."/>
            <person name="Wang J."/>
            <person name="Cook D.R."/>
        </authorList>
    </citation>
    <scope>NUCLEOTIDE SEQUENCE [LARGE SCALE GENOMIC DNA]</scope>
    <source>
        <strain evidence="6">cv. CDC Frontier</strain>
    </source>
</reference>
<evidence type="ECO:0000256" key="1">
    <source>
        <dbReference type="ARBA" id="ARBA00010845"/>
    </source>
</evidence>
<dbReference type="PANTHER" id="PTHR34373">
    <property type="entry name" value="SHUGOSHIN 2"/>
    <property type="match status" value="1"/>
</dbReference>
<name>A0A1S2XZH8_CICAR</name>
<feature type="region of interest" description="Disordered" evidence="4">
    <location>
        <begin position="165"/>
        <end position="193"/>
    </location>
</feature>
<feature type="region of interest" description="Disordered" evidence="4">
    <location>
        <begin position="231"/>
        <end position="264"/>
    </location>
</feature>
<organism evidence="6 7">
    <name type="scientific">Cicer arietinum</name>
    <name type="common">Chickpea</name>
    <name type="synonym">Garbanzo</name>
    <dbReference type="NCBI Taxonomy" id="3827"/>
    <lineage>
        <taxon>Eukaryota</taxon>
        <taxon>Viridiplantae</taxon>
        <taxon>Streptophyta</taxon>
        <taxon>Embryophyta</taxon>
        <taxon>Tracheophyta</taxon>
        <taxon>Spermatophyta</taxon>
        <taxon>Magnoliopsida</taxon>
        <taxon>eudicotyledons</taxon>
        <taxon>Gunneridae</taxon>
        <taxon>Pentapetalae</taxon>
        <taxon>rosids</taxon>
        <taxon>fabids</taxon>
        <taxon>Fabales</taxon>
        <taxon>Fabaceae</taxon>
        <taxon>Papilionoideae</taxon>
        <taxon>50 kb inversion clade</taxon>
        <taxon>NPAAA clade</taxon>
        <taxon>Hologalegina</taxon>
        <taxon>IRL clade</taxon>
        <taxon>Cicereae</taxon>
        <taxon>Cicer</taxon>
    </lineage>
</organism>
<dbReference type="RefSeq" id="XP_027189096.1">
    <property type="nucleotide sequence ID" value="XM_027333295.1"/>
</dbReference>
<feature type="domain" description="Shugoshin C-terminal" evidence="5">
    <location>
        <begin position="330"/>
        <end position="354"/>
    </location>
</feature>
<protein>
    <submittedName>
        <fullName evidence="7 8">SHUGOSHIN 2</fullName>
    </submittedName>
</protein>
<dbReference type="GeneID" id="101494270"/>
<dbReference type="InterPro" id="IPR044693">
    <property type="entry name" value="SGO_plant"/>
</dbReference>
<dbReference type="GO" id="GO:0034090">
    <property type="term" value="P:maintenance of meiotic sister chromatid cohesion"/>
    <property type="evidence" value="ECO:0007669"/>
    <property type="project" value="InterPro"/>
</dbReference>
<comment type="similarity">
    <text evidence="1">Belongs to the shugoshin family.</text>
</comment>
<reference evidence="7 8" key="2">
    <citation type="submission" date="2025-04" db="UniProtKB">
        <authorList>
            <consortium name="RefSeq"/>
        </authorList>
    </citation>
    <scope>IDENTIFICATION</scope>
    <source>
        <tissue evidence="7 8">Etiolated seedlings</tissue>
    </source>
</reference>
<gene>
    <name evidence="7 8" type="primary">LOC101494270</name>
</gene>
<dbReference type="eggNOG" id="ENOG502RYDC">
    <property type="taxonomic scope" value="Eukaryota"/>
</dbReference>
<dbReference type="AlphaFoldDB" id="A0A1S2XZH8"/>
<dbReference type="GO" id="GO:0045144">
    <property type="term" value="P:meiotic sister chromatid segregation"/>
    <property type="evidence" value="ECO:0007669"/>
    <property type="project" value="InterPro"/>
</dbReference>
<dbReference type="GO" id="GO:0005634">
    <property type="term" value="C:nucleus"/>
    <property type="evidence" value="ECO:0007669"/>
    <property type="project" value="InterPro"/>
</dbReference>
<keyword evidence="6" id="KW-1185">Reference proteome</keyword>
<evidence type="ECO:0000259" key="5">
    <source>
        <dbReference type="Pfam" id="PF07557"/>
    </source>
</evidence>
<proteinExistence type="inferred from homology"/>
<feature type="region of interest" description="Disordered" evidence="4">
    <location>
        <begin position="47"/>
        <end position="68"/>
    </location>
</feature>
<dbReference type="Proteomes" id="UP000087171">
    <property type="component" value="Chromosome Ca4"/>
</dbReference>
<evidence type="ECO:0000256" key="4">
    <source>
        <dbReference type="SAM" id="MobiDB-lite"/>
    </source>
</evidence>
<feature type="coiled-coil region" evidence="3">
    <location>
        <begin position="91"/>
        <end position="139"/>
    </location>
</feature>
<dbReference type="KEGG" id="cam:101494270"/>